<dbReference type="InterPro" id="IPR008160">
    <property type="entry name" value="Collagen"/>
</dbReference>
<feature type="domain" description="BclA C-terminal" evidence="2">
    <location>
        <begin position="59"/>
        <end position="175"/>
    </location>
</feature>
<evidence type="ECO:0000313" key="3">
    <source>
        <dbReference type="EMBL" id="MPW26513.1"/>
    </source>
</evidence>
<dbReference type="AlphaFoldDB" id="A0A6A7KBX0"/>
<evidence type="ECO:0000259" key="2">
    <source>
        <dbReference type="Pfam" id="PF18573"/>
    </source>
</evidence>
<accession>A0A6A7KBX0</accession>
<dbReference type="Pfam" id="PF18573">
    <property type="entry name" value="BclA_C"/>
    <property type="match status" value="1"/>
</dbReference>
<dbReference type="EMBL" id="WHNX01000019">
    <property type="protein sequence ID" value="MPW26513.1"/>
    <property type="molecule type" value="Genomic_DNA"/>
</dbReference>
<evidence type="ECO:0000313" key="4">
    <source>
        <dbReference type="Proteomes" id="UP000440004"/>
    </source>
</evidence>
<evidence type="ECO:0000256" key="1">
    <source>
        <dbReference type="SAM" id="MobiDB-lite"/>
    </source>
</evidence>
<dbReference type="InterPro" id="IPR008983">
    <property type="entry name" value="Tumour_necrosis_fac-like_dom"/>
</dbReference>
<keyword evidence="4" id="KW-1185">Reference proteome</keyword>
<dbReference type="InterPro" id="IPR041415">
    <property type="entry name" value="BclA_C"/>
</dbReference>
<sequence>MGPAGDTGPIGPTGDTGPIGPAGDTGPIGPTGDTGPIGPTGDTGPTGPAGLQGLAEYAYIYNTDAGVIALEEDIPFSNNGIITPGIIHAPGTTTISLVNAGDYAVWFNVAGVEPNQFTLFQNGAPVDGAIYGSGAGTQPNPGMVIITAAAGDVLTLRNHTSSAAVTLQTLAGGTQLNSNASILIQMIS</sequence>
<dbReference type="Pfam" id="PF01391">
    <property type="entry name" value="Collagen"/>
    <property type="match status" value="1"/>
</dbReference>
<gene>
    <name evidence="3" type="ORF">GC105_11995</name>
</gene>
<comment type="caution">
    <text evidence="3">The sequence shown here is derived from an EMBL/GenBank/DDBJ whole genome shotgun (WGS) entry which is preliminary data.</text>
</comment>
<feature type="region of interest" description="Disordered" evidence="1">
    <location>
        <begin position="1"/>
        <end position="49"/>
    </location>
</feature>
<proteinExistence type="predicted"/>
<reference evidence="3 4" key="1">
    <citation type="submission" date="2019-10" db="EMBL/GenBank/DDBJ databases">
        <title>Alkalibaculum tamaniensis sp.nov., a new alkaliphilic acetogen, isolated on methoxylated aromatics from a mud volcano.</title>
        <authorList>
            <person name="Khomyakova M.A."/>
            <person name="Merkel A.Y."/>
            <person name="Bonch-Osmolovskaya E.A."/>
            <person name="Slobodkin A.I."/>
        </authorList>
    </citation>
    <scope>NUCLEOTIDE SEQUENCE [LARGE SCALE GENOMIC DNA]</scope>
    <source>
        <strain evidence="3 4">M08DMB</strain>
    </source>
</reference>
<dbReference type="Gene3D" id="2.60.120.40">
    <property type="match status" value="1"/>
</dbReference>
<organism evidence="3 4">
    <name type="scientific">Alkalibaculum sporogenes</name>
    <dbReference type="NCBI Taxonomy" id="2655001"/>
    <lineage>
        <taxon>Bacteria</taxon>
        <taxon>Bacillati</taxon>
        <taxon>Bacillota</taxon>
        <taxon>Clostridia</taxon>
        <taxon>Eubacteriales</taxon>
        <taxon>Eubacteriaceae</taxon>
        <taxon>Alkalibaculum</taxon>
    </lineage>
</organism>
<name>A0A6A7KBX0_9FIRM</name>
<dbReference type="Proteomes" id="UP000440004">
    <property type="component" value="Unassembled WGS sequence"/>
</dbReference>
<protein>
    <submittedName>
        <fullName evidence="3">Collagen-like protein</fullName>
    </submittedName>
</protein>
<keyword evidence="3" id="KW-0176">Collagen</keyword>